<dbReference type="HAMAP" id="MF_00107">
    <property type="entry name" value="IspF"/>
    <property type="match status" value="1"/>
</dbReference>
<gene>
    <name evidence="4 7" type="primary">ispF</name>
    <name evidence="7" type="ORF">N7548_00955</name>
</gene>
<feature type="binding site" evidence="4">
    <location>
        <begin position="274"/>
        <end position="278"/>
    </location>
    <ligand>
        <name>4-CDP-2-C-methyl-D-erythritol 2-phosphate</name>
        <dbReference type="ChEBI" id="CHEBI:57919"/>
    </ligand>
</feature>
<feature type="binding site" evidence="4">
    <location>
        <position position="255"/>
    </location>
    <ligand>
        <name>a divalent metal cation</name>
        <dbReference type="ChEBI" id="CHEBI:60240"/>
    </ligand>
</feature>
<dbReference type="NCBIfam" id="TIGR00151">
    <property type="entry name" value="ispF"/>
    <property type="match status" value="1"/>
</dbReference>
<feature type="binding site" evidence="4">
    <location>
        <position position="221"/>
    </location>
    <ligand>
        <name>a divalent metal cation</name>
        <dbReference type="ChEBI" id="CHEBI:60240"/>
    </ligand>
</feature>
<feature type="binding site" evidence="4">
    <location>
        <position position="223"/>
    </location>
    <ligand>
        <name>a divalent metal cation</name>
        <dbReference type="ChEBI" id="CHEBI:60240"/>
    </ligand>
</feature>
<feature type="binding site" evidence="4">
    <location>
        <begin position="247"/>
        <end position="248"/>
    </location>
    <ligand>
        <name>4-CDP-2-C-methyl-D-erythritol 2-phosphate</name>
        <dbReference type="ChEBI" id="CHEBI:57919"/>
    </ligand>
</feature>
<dbReference type="CDD" id="cd00554">
    <property type="entry name" value="MECDP_synthase"/>
    <property type="match status" value="1"/>
</dbReference>
<name>A0ABT2Y3T7_9MOLU</name>
<keyword evidence="8" id="KW-1185">Reference proteome</keyword>
<keyword evidence="2" id="KW-0548">Nucleotidyltransferase</keyword>
<comment type="similarity">
    <text evidence="4 5">Belongs to the IspF family.</text>
</comment>
<feature type="site" description="Transition state stabilizer" evidence="4">
    <location>
        <position position="247"/>
    </location>
</feature>
<evidence type="ECO:0000256" key="1">
    <source>
        <dbReference type="ARBA" id="ARBA00022679"/>
    </source>
</evidence>
<feature type="binding site" evidence="4">
    <location>
        <begin position="221"/>
        <end position="223"/>
    </location>
    <ligand>
        <name>4-CDP-2-C-methyl-D-erythritol 2-phosphate</name>
        <dbReference type="ChEBI" id="CHEBI:57919"/>
    </ligand>
</feature>
<dbReference type="EC" id="4.6.1.12" evidence="4 5"/>
<dbReference type="InterPro" id="IPR018294">
    <property type="entry name" value="ISPD_synthase_CS"/>
</dbReference>
<evidence type="ECO:0000256" key="2">
    <source>
        <dbReference type="ARBA" id="ARBA00022695"/>
    </source>
</evidence>
<dbReference type="Pfam" id="PF02542">
    <property type="entry name" value="YgbB"/>
    <property type="match status" value="1"/>
</dbReference>
<comment type="subunit">
    <text evidence="4">Homotrimer.</text>
</comment>
<evidence type="ECO:0000256" key="4">
    <source>
        <dbReference type="HAMAP-Rule" id="MF_00107"/>
    </source>
</evidence>
<protein>
    <recommendedName>
        <fullName evidence="4 5">2-C-methyl-D-erythritol 2,4-cyclodiphosphate synthase</fullName>
        <shortName evidence="4">MECDP-synthase</shortName>
        <shortName evidence="4">MECPP-synthase</shortName>
        <shortName evidence="4">MECPS</shortName>
        <ecNumber evidence="4 5">4.6.1.12</ecNumber>
    </recommendedName>
</protein>
<reference evidence="7" key="1">
    <citation type="submission" date="2022-09" db="EMBL/GenBank/DDBJ databases">
        <title>Novel Mycoplasma species identified in domestic and wild animals.</title>
        <authorList>
            <person name="Volokhov D.V."/>
            <person name="Furtak V.A."/>
            <person name="Zagorodnyaya T.A."/>
        </authorList>
    </citation>
    <scope>NUCLEOTIDE SEQUENCE</scope>
    <source>
        <strain evidence="7">Oakley</strain>
    </source>
</reference>
<dbReference type="SUPFAM" id="SSF53448">
    <property type="entry name" value="Nucleotide-diphospho-sugar transferases"/>
    <property type="match status" value="1"/>
</dbReference>
<proteinExistence type="inferred from homology"/>
<comment type="cofactor">
    <cofactor evidence="4">
        <name>a divalent metal cation</name>
        <dbReference type="ChEBI" id="CHEBI:60240"/>
    </cofactor>
    <text evidence="4">Binds 1 divalent metal cation per subunit.</text>
</comment>
<dbReference type="InterPro" id="IPR034683">
    <property type="entry name" value="IspD/TarI"/>
</dbReference>
<dbReference type="PANTHER" id="PTHR43181:SF1">
    <property type="entry name" value="2-C-METHYL-D-ERYTHRITOL 2,4-CYCLODIPHOSPHATE SYNTHASE, CHLOROPLASTIC"/>
    <property type="match status" value="1"/>
</dbReference>
<dbReference type="Pfam" id="PF01128">
    <property type="entry name" value="IspD"/>
    <property type="match status" value="1"/>
</dbReference>
<dbReference type="InterPro" id="IPR036571">
    <property type="entry name" value="MECDP_synthase_sf"/>
</dbReference>
<comment type="function">
    <text evidence="4">Involved in the biosynthesis of isopentenyl diphosphate (IPP) and dimethylallyl diphosphate (DMAPP), two major building blocks of isoprenoid compounds. Catalyzes the conversion of 4-diphosphocytidyl-2-C-methyl-D-erythritol 2-phosphate (CDP-ME2P) to 2-C-methyl-D-erythritol 2,4-cyclodiphosphate (ME-CPP) with a corresponding release of cytidine 5-monophosphate (CMP).</text>
</comment>
<feature type="domain" description="2-C-methyl-D-erythritol 2,4-cyclodiphosphate synthase" evidence="6">
    <location>
        <begin position="214"/>
        <end position="367"/>
    </location>
</feature>
<feature type="site" description="Transition state stabilizer" evidence="4">
    <location>
        <position position="346"/>
    </location>
</feature>
<sequence>MYACVLVAAGSGTRANLGYNKLRYLVNQKPLFWYAFKPFYDRNYEMVLVVNPEDETFIRSYVPNDVKIVYGGKTRAESVKNGLQQVTEPYVMIHDAARVYIDETLIDQVENGLAIHQACVLSKRVTNTIYAKDESLKVLDRRFLYEAETPQAFITAEIKKAYEVINPQSTDDISQYQMVYNHEVGLVLHEQNNSKITYQKDIEQFEKEVENYMFKIGHSYDIHALVEGRKLILGGIEIPFQLGLLGHSDADVLLHAVAESILGALGLGDLGTFFPDTEKKFKDMDSKIIVSDVVKMMKNKGYKVSNIDCTIFAEKPKLAPFIGDIKQSISHLLDAPVEAINVKAATNEKLDSIGNLKAMAASATVLLIKGE</sequence>
<keyword evidence="4 5" id="KW-0414">Isoprene biosynthesis</keyword>
<dbReference type="Gene3D" id="3.30.1330.50">
    <property type="entry name" value="2-C-methyl-D-erythritol 2,4-cyclodiphosphate synthase"/>
    <property type="match status" value="1"/>
</dbReference>
<dbReference type="InterPro" id="IPR003526">
    <property type="entry name" value="MECDP_synthase"/>
</dbReference>
<evidence type="ECO:0000256" key="5">
    <source>
        <dbReference type="RuleBase" id="RU004395"/>
    </source>
</evidence>
<keyword evidence="4 5" id="KW-0456">Lyase</keyword>
<evidence type="ECO:0000313" key="8">
    <source>
        <dbReference type="Proteomes" id="UP001177160"/>
    </source>
</evidence>
<keyword evidence="1" id="KW-0808">Transferase</keyword>
<organism evidence="7 8">
    <name type="scientific">Paracholeplasma manati</name>
    <dbReference type="NCBI Taxonomy" id="591373"/>
    <lineage>
        <taxon>Bacteria</taxon>
        <taxon>Bacillati</taxon>
        <taxon>Mycoplasmatota</taxon>
        <taxon>Mollicutes</taxon>
        <taxon>Acholeplasmatales</taxon>
        <taxon>Acholeplasmataceae</taxon>
        <taxon>Paracholeplasma</taxon>
    </lineage>
</organism>
<dbReference type="GO" id="GO:0008685">
    <property type="term" value="F:2-C-methyl-D-erythritol 2,4-cyclodiphosphate synthase activity"/>
    <property type="evidence" value="ECO:0007669"/>
    <property type="project" value="UniProtKB-EC"/>
</dbReference>
<dbReference type="PANTHER" id="PTHR43181">
    <property type="entry name" value="2-C-METHYL-D-ERYTHRITOL 2,4-CYCLODIPHOSPHATE SYNTHASE, CHLOROPLASTIC"/>
    <property type="match status" value="1"/>
</dbReference>
<feature type="binding site" evidence="4">
    <location>
        <begin position="269"/>
        <end position="271"/>
    </location>
    <ligand>
        <name>4-CDP-2-C-methyl-D-erythritol 2-phosphate</name>
        <dbReference type="ChEBI" id="CHEBI:57919"/>
    </ligand>
</feature>
<keyword evidence="3" id="KW-0511">Multifunctional enzyme</keyword>
<dbReference type="Gene3D" id="3.90.550.10">
    <property type="entry name" value="Spore Coat Polysaccharide Biosynthesis Protein SpsA, Chain A"/>
    <property type="match status" value="1"/>
</dbReference>
<keyword evidence="4" id="KW-0479">Metal-binding</keyword>
<comment type="caution">
    <text evidence="4">Lacks conserved residue(s) required for the propagation of feature annotation.</text>
</comment>
<evidence type="ECO:0000259" key="6">
    <source>
        <dbReference type="Pfam" id="PF02542"/>
    </source>
</evidence>
<evidence type="ECO:0000313" key="7">
    <source>
        <dbReference type="EMBL" id="MCV2231394.1"/>
    </source>
</evidence>
<dbReference type="SUPFAM" id="SSF69765">
    <property type="entry name" value="IpsF-like"/>
    <property type="match status" value="1"/>
</dbReference>
<dbReference type="Proteomes" id="UP001177160">
    <property type="component" value="Unassembled WGS sequence"/>
</dbReference>
<comment type="caution">
    <text evidence="7">The sequence shown here is derived from an EMBL/GenBank/DDBJ whole genome shotgun (WGS) entry which is preliminary data.</text>
</comment>
<dbReference type="EMBL" id="JAOVQM010000001">
    <property type="protein sequence ID" value="MCV2231394.1"/>
    <property type="molecule type" value="Genomic_DNA"/>
</dbReference>
<evidence type="ECO:0000256" key="3">
    <source>
        <dbReference type="ARBA" id="ARBA00023268"/>
    </source>
</evidence>
<dbReference type="InterPro" id="IPR029044">
    <property type="entry name" value="Nucleotide-diphossugar_trans"/>
</dbReference>
<dbReference type="RefSeq" id="WP_263607506.1">
    <property type="nucleotide sequence ID" value="NZ_JAOVQM010000001.1"/>
</dbReference>
<dbReference type="PROSITE" id="PS01295">
    <property type="entry name" value="ISPD"/>
    <property type="match status" value="1"/>
</dbReference>
<comment type="catalytic activity">
    <reaction evidence="4 5">
        <text>4-CDP-2-C-methyl-D-erythritol 2-phosphate = 2-C-methyl-D-erythritol 2,4-cyclic diphosphate + CMP</text>
        <dbReference type="Rhea" id="RHEA:23864"/>
        <dbReference type="ChEBI" id="CHEBI:57919"/>
        <dbReference type="ChEBI" id="CHEBI:58483"/>
        <dbReference type="ChEBI" id="CHEBI:60377"/>
        <dbReference type="EC" id="4.6.1.12"/>
    </reaction>
</comment>
<accession>A0ABT2Y3T7</accession>
<comment type="pathway">
    <text evidence="4">Isoprenoid biosynthesis; isopentenyl diphosphate biosynthesis via DXP pathway; isopentenyl diphosphate from 1-deoxy-D-xylulose 5-phosphate: step 4/6.</text>
</comment>